<gene>
    <name evidence="2" type="ORF">H9L19_06410</name>
</gene>
<evidence type="ECO:0000259" key="1">
    <source>
        <dbReference type="Pfam" id="PF02661"/>
    </source>
</evidence>
<dbReference type="Proteomes" id="UP000515800">
    <property type="component" value="Chromosome"/>
</dbReference>
<evidence type="ECO:0000313" key="3">
    <source>
        <dbReference type="Proteomes" id="UP000515800"/>
    </source>
</evidence>
<organism evidence="2 3">
    <name type="scientific">Weissella diestrammenae</name>
    <dbReference type="NCBI Taxonomy" id="1162633"/>
    <lineage>
        <taxon>Bacteria</taxon>
        <taxon>Bacillati</taxon>
        <taxon>Bacillota</taxon>
        <taxon>Bacilli</taxon>
        <taxon>Lactobacillales</taxon>
        <taxon>Lactobacillaceae</taxon>
        <taxon>Weissella</taxon>
    </lineage>
</organism>
<dbReference type="RefSeq" id="WP_187528849.1">
    <property type="nucleotide sequence ID" value="NZ_CP060724.1"/>
</dbReference>
<dbReference type="EMBL" id="CP060724">
    <property type="protein sequence ID" value="QNN75014.1"/>
    <property type="molecule type" value="Genomic_DNA"/>
</dbReference>
<dbReference type="Pfam" id="PF02661">
    <property type="entry name" value="Fic"/>
    <property type="match status" value="1"/>
</dbReference>
<dbReference type="PANTHER" id="PTHR39426">
    <property type="entry name" value="HOMOLOGY TO DEATH-ON-CURING PROTEIN OF PHAGE P1"/>
    <property type="match status" value="1"/>
</dbReference>
<dbReference type="PANTHER" id="PTHR39426:SF1">
    <property type="entry name" value="HOMOLOGY TO DEATH-ON-CURING PROTEIN OF PHAGE P1"/>
    <property type="match status" value="1"/>
</dbReference>
<feature type="domain" description="Fido" evidence="1">
    <location>
        <begin position="121"/>
        <end position="186"/>
    </location>
</feature>
<dbReference type="GO" id="GO:0016301">
    <property type="term" value="F:kinase activity"/>
    <property type="evidence" value="ECO:0007669"/>
    <property type="project" value="InterPro"/>
</dbReference>
<dbReference type="InterPro" id="IPR053737">
    <property type="entry name" value="Type_II_TA_Toxin"/>
</dbReference>
<proteinExistence type="predicted"/>
<keyword evidence="3" id="KW-1185">Reference proteome</keyword>
<evidence type="ECO:0000313" key="2">
    <source>
        <dbReference type="EMBL" id="QNN75014.1"/>
    </source>
</evidence>
<sequence>MNKRIKKKKNKFEFGDLQKLIDKKMPILIFYNTEEERDNVGEIIKSQIKHLKHADIVWNIVMSQKDDYGHEIFAGTVEFQIDNNNLVGSFWMLPQHKMNVDFLESLNTEAQKLFEEDGVLGMYGVKDSGVLESILNRSLYNSVLFGQETHPTIINKAANLWCEIAQRQAFHNGNKRTAMLAALSYLDVHGYRFSNHNVATVSGDNSILYEVTKRIANKELTITDIEKFIKNNVEMNFDFMIRYIEAFIK</sequence>
<accession>A0A7G9T4I9</accession>
<reference evidence="2 3" key="1">
    <citation type="submission" date="2020-08" db="EMBL/GenBank/DDBJ databases">
        <title>Genome sequence of Weissella diestrammenae KACC 16890T.</title>
        <authorList>
            <person name="Hyun D.-W."/>
            <person name="Bae J.-W."/>
        </authorList>
    </citation>
    <scope>NUCLEOTIDE SEQUENCE [LARGE SCALE GENOMIC DNA]</scope>
    <source>
        <strain evidence="2 3">KACC 16890</strain>
    </source>
</reference>
<name>A0A7G9T4I9_9LACO</name>
<dbReference type="Gene3D" id="1.20.120.1870">
    <property type="entry name" value="Fic/DOC protein, Fido domain"/>
    <property type="match status" value="1"/>
</dbReference>
<dbReference type="AlphaFoldDB" id="A0A7G9T4I9"/>
<protein>
    <recommendedName>
        <fullName evidence="1">Fido domain-containing protein</fullName>
    </recommendedName>
</protein>
<dbReference type="KEGG" id="wdi:H9L19_06410"/>
<dbReference type="InterPro" id="IPR006440">
    <property type="entry name" value="Doc"/>
</dbReference>
<dbReference type="InterPro" id="IPR003812">
    <property type="entry name" value="Fido"/>
</dbReference>